<feature type="compositionally biased region" description="Polar residues" evidence="1">
    <location>
        <begin position="4477"/>
        <end position="4490"/>
    </location>
</feature>
<evidence type="ECO:0000313" key="3">
    <source>
        <dbReference type="Proteomes" id="UP000315017"/>
    </source>
</evidence>
<dbReference type="RefSeq" id="WP_145090612.1">
    <property type="nucleotide sequence ID" value="NZ_CP036274.1"/>
</dbReference>
<name>A0A517YDU1_9BACT</name>
<accession>A0A517YDU1</accession>
<dbReference type="KEGG" id="aagg:ETAA8_34960"/>
<dbReference type="GO" id="GO:0005509">
    <property type="term" value="F:calcium ion binding"/>
    <property type="evidence" value="ECO:0007669"/>
    <property type="project" value="InterPro"/>
</dbReference>
<organism evidence="2 3">
    <name type="scientific">Anatilimnocola aggregata</name>
    <dbReference type="NCBI Taxonomy" id="2528021"/>
    <lineage>
        <taxon>Bacteria</taxon>
        <taxon>Pseudomonadati</taxon>
        <taxon>Planctomycetota</taxon>
        <taxon>Planctomycetia</taxon>
        <taxon>Pirellulales</taxon>
        <taxon>Pirellulaceae</taxon>
        <taxon>Anatilimnocola</taxon>
    </lineage>
</organism>
<dbReference type="SUPFAM" id="SSF51120">
    <property type="entry name" value="beta-Roll"/>
    <property type="match status" value="1"/>
</dbReference>
<dbReference type="SUPFAM" id="SSF51126">
    <property type="entry name" value="Pectin lyase-like"/>
    <property type="match status" value="2"/>
</dbReference>
<protein>
    <submittedName>
        <fullName evidence="2">Hemolysin, chromosomal</fullName>
    </submittedName>
</protein>
<dbReference type="InterPro" id="IPR006626">
    <property type="entry name" value="PbH1"/>
</dbReference>
<dbReference type="Proteomes" id="UP000315017">
    <property type="component" value="Chromosome"/>
</dbReference>
<dbReference type="Pfam" id="PF00353">
    <property type="entry name" value="HemolysinCabind"/>
    <property type="match status" value="4"/>
</dbReference>
<gene>
    <name evidence="2" type="primary">hlyA_8</name>
    <name evidence="2" type="ORF">ETAA8_34960</name>
</gene>
<reference evidence="2 3" key="1">
    <citation type="submission" date="2019-02" db="EMBL/GenBank/DDBJ databases">
        <title>Deep-cultivation of Planctomycetes and their phenomic and genomic characterization uncovers novel biology.</title>
        <authorList>
            <person name="Wiegand S."/>
            <person name="Jogler M."/>
            <person name="Boedeker C."/>
            <person name="Pinto D."/>
            <person name="Vollmers J."/>
            <person name="Rivas-Marin E."/>
            <person name="Kohn T."/>
            <person name="Peeters S.H."/>
            <person name="Heuer A."/>
            <person name="Rast P."/>
            <person name="Oberbeckmann S."/>
            <person name="Bunk B."/>
            <person name="Jeske O."/>
            <person name="Meyerdierks A."/>
            <person name="Storesund J.E."/>
            <person name="Kallscheuer N."/>
            <person name="Luecker S."/>
            <person name="Lage O.M."/>
            <person name="Pohl T."/>
            <person name="Merkel B.J."/>
            <person name="Hornburger P."/>
            <person name="Mueller R.-W."/>
            <person name="Bruemmer F."/>
            <person name="Labrenz M."/>
            <person name="Spormann A.M."/>
            <person name="Op den Camp H."/>
            <person name="Overmann J."/>
            <person name="Amann R."/>
            <person name="Jetten M.S.M."/>
            <person name="Mascher T."/>
            <person name="Medema M.H."/>
            <person name="Devos D.P."/>
            <person name="Kaster A.-K."/>
            <person name="Ovreas L."/>
            <person name="Rohde M."/>
            <person name="Galperin M.Y."/>
            <person name="Jogler C."/>
        </authorList>
    </citation>
    <scope>NUCLEOTIDE SEQUENCE [LARGE SCALE GENOMIC DNA]</scope>
    <source>
        <strain evidence="2 3">ETA_A8</strain>
    </source>
</reference>
<dbReference type="EMBL" id="CP036274">
    <property type="protein sequence ID" value="QDU28396.1"/>
    <property type="molecule type" value="Genomic_DNA"/>
</dbReference>
<evidence type="ECO:0000313" key="2">
    <source>
        <dbReference type="EMBL" id="QDU28396.1"/>
    </source>
</evidence>
<sequence length="4490" mass="443198">MLNRTKSLWNRFFARKQSAAKRATPLRRRKAFLESLEERRLLATVETAFPFTEVGGVAFTSLGDTPGSSAGRTFDYDFAANPSAAYFENGIDFTWAPKSAGLGLSGNANSANVLPINSTNLVPGSITATSAQWLITDVPFDSTGDHVQDSFIPFGRLSLTISETSSPLLTGAAIPSGVEHIGVAIRVTDSFKANFKFEVSTDGITYVPADTYYTNNSAGTGGSRTSFAASGWYDKVPVLSANAVATGTANDGTDDSFELVRLGANIQASVNGNPVFLLPAASITGLTVNGSNDDDTLTVDASIVSSGLAIIFNGGAGGNDTLEFTGTGVTNATLTHASATDGTVMLDGTTLTYTGLDPILINTPGANWVLEYTSDPAPVTLADVAGDLQVTRSGVAEQVTISPVGLASLTVRTGTGADTIEFDSLPAGWTAAITIDGQGAADILNVNTADLTSTGNITLAGVETANLSRNITTGGVLSGNATTVNVDDAPNGQIADAIALAASGATVNVAAGTYTEFIPSLSKSLNLKGAQAGVDARTRVAVPETILNHSQGAFNVLANNVTIDGFTFQGVTNSAFLGFAVAMGNGASTGTQVLNNVFQNNIAGLALANSGASQVLVKQNLFRNNNGPGQLNTDIYSDQFVAGAAGLSNVLIEDNTFTNSATVVDSWAIGFSNTAATPFTNITIRNNSIDNHGRATYFYNTDNLTVTGNNMTGVTNYAIGLFNGNDLVSVSNNRIENGNRGLWITSDIGAPNSDVTVSGNALLNNTLGNIILEAGSLTGTLNASANYWGTTSPAAVLGTIDNSPALPVDFTPLLNNDESVLNQAVTGFTPNYSALTVHASGTQAGSTGRVQEAVNLVTDPGTINVLAGTYTESAVTANKNFLSLLGPAGGGAILSAALNATGTGTLTVNDLAFTGGTFTNYGTVNLGSTSMTAGTYTITGTSVQRAGDQATGAVTLSGVNNLSATGGSGADAFTVTPPMAGLNISVDGSGGLDSLTYNASGATPTVNSTNATDGNITAPGRTTVNFLNSESLNLINVSTIAGTSGNDAFIVRKATSGADDIEYQVNLGPWVKIVSPPPSGVEFQGLAGDDFLTVDFSAGSFTVPVKFDGGSPTTNPGDSLALTGGAFATGTFAFTDANSGTIDLTGNSQISYTGLEPIVSTGLTINDLILTFNGGAETIELTDAAGANMFIDSTAGESLTFSNPTSSLTINAGTGIDIVNITSVDAAFNAALNINGDADSDTINLNAALSLGSATSIGNVAITAEAINIGANISTDAAATNAGSVTFTGPVVLTGNVAIDTDATSGTDGAVTFTSTVNGTTAGAQSLTINSGSAAIALSGAVGNAVSLSGLVVSTTSASPFVLPAVTLGANLDISIGGAVTQTGALIAAGAELKGAGSYTLNNVANNVTTLAANLTGAGSGVSFTDANTLIVGTVGATTGITTAASSGADTTGNDTRTSGGVTLSVTTGNLTISGALTTGNVSVPGASAGTDAATSGSITATATAGSITVGANLTTGTATEDDDNSGNESTISGSISLTSATGISGVGRLITGNASHTGTVAAGTDTVTSGSITLNVTGAGDVGLSATSALTIGTAVGLATATETVTAGNITITSADRVNNGTVGSALSVLFGNASGGSANVVGALSVTTDGLAGNAGEIRVTNSGTTAIRVGTLNTADATSQNVRIQTGGPLAQTVSWALDTDIVTLSAGTTTQTAAITAAQLELLGAGPYTLTQANNVTTLAANLTGAGSGVSFTDANTLIVGTVGATTGITTAASSGADTTGNDTRTSGGVTLSVTTGNLTISGALTTGNVSVPGASAGTDAATSGSITATATAGSITVGANLTTGTATEDDDNSGNESTISGSISLTSATGISGVGRLITGNASHTGTVAAGTDTVTSGSITLNVTGAGDVGLSATSALTIGTAVGLATATETVTAGNITITSADRVNNGTVGSALSVLFGNASGGSANVVGALSVTTDGLAGNAGEIRVTNSGTTAIRVGTLNTADATSQNVRIQTGGPLAQTVSWALDTDIVTLSAGTTTQTAAITAAQLELLGAGPYTLTQANNVSTLLGTVTGAVSYTDADALILGASTYGSTLAVTTGGALTQSAAISVTGTATFNAAANSITLNTATNAFSTVVSTGGTVSLRDDGGFDLGATSVTTNLIVESAGAITQSAQISGNGGLSKTGAGTLTLSLNNLYTGATAIDQGVVVVSDPLALGTIANGTIVTAGAVLDLNGQAIGNEGLTLNGTGISSNGALINSSGTAASWSGAVTLGSSSSVGGTGNISLSGAIGDGAGSFGLTKVGANTLSLTTTVGSTYEGGTTVNAGTLLVINTSGSGTGSGPVSVDGSAVLGGTGSIAGAVTFVAASTARLAPGASPETLETGSLTLTTTNFFDVEIGGTSPGDGTTGYDQLIVDGDVTLDNAQLNLIKFGTFDVDPNTAQFFTIIQNDGTNPVSGVFDTADGSAALPEGSPVMYAGGTLYVSYSGGDGNDVVLYSQPTVNGTPNADTLVLRKVPALAQVEYSLNGAAFIAVTDTLPFTFDGQLGTDLLYVDTSNGDPISTGNVAFIGELLRVQKQTGPITDTADYLPSTISGEGTVTLTGFGDINFTDTDNVDFINLLTVNIQTATLNDTLTIADGNTATNGGTVLAPYVITAANALVVGGANVPVGLRNVTNANISTVTLGGDGDDSVTINSGTSGHGITNLALATGNNTGPEGVTVSGALTVGGNLSIASQNIAVNALLTAAITATLNAGTGGITTSAGPDVAAVDLIASAATGIALDTTVTNITATNSTSNAITFVESDGANLLNVQSTGGSVSVTSTTGDLNVTTVSATTSATLIATTGSITDANAGLSNVSAVSLSATAAAGIDLDTTITTLTLANVTVAGVINIDDLAGGLTVTSATTNNGSITLNATNGDLTLMSVTAGGSNNILATTTTSGNVLVDEVTATSDIISITSAAAIEEFDADLGDDLSANVLMLSAVTGIGGLAQLEINANITGVPAGLTASVSGAGDINLRDSSGLRVNSATTNSGNITLIGASGGLILTTVTAGGSGNISASTLAGSGIITVGTLTATGDSVTLNAFTSIADDNGGDSNVLANTLNATAVSGINLDTAVAFVNAATTGAGSILLDELDSVELTSVSTANGLITITADGAIDAVSVASLTDAEANDISITATTGNITVGVITAGINVGDVTLLATTGSIIDNANDIATDITGDLVTLTAASGIGQTGLNESLDTSANTLDVSVTAAGVIHLSEANAVTLSAIDTANGPITVTAGGAMIATSVVSTSSSDANDIRLSTTAGNIAVGTINAGAAGDVFLNAAAAITDVDATNPDIITDDLSLLSGSGVGTGDPLEVVATNLEASGGTGGVFVTNTGALTIGGIDIGTIGVSAGGNDIVITTTVALTVAENVTATGAGVDITLTVVDVAGSGQDLTVNDAVTISSAAASVTLSAGDNAALLGTSLIAAATTITINVDAGDADAGTGGIFTMTAASDFDATSAAINGAGDDDSFGTLLTRLNPDDDTPITANGDAPHGTPTGDKLFLSIAATGTNLTVTDFGSGVFSFGGPPPASVGYTSIEELNVTGGTYDLTINLNAAEFDNDGVADDLRVTRNGALVVVERTGAPDAAPVSMSDPPDRIGTLYQDLMTAVNSLTVIGSNDADSVTIDDVGGLIDFAGTVPGVTNNLEVVGTPEFLFTGGTGSNVLNFHLTATGTSQVYGIGTGLNGPAATNGEIRTANAANVLSSYFTGLSEVNRTGIGANPGSLQVLGDAAGNTISTFAQGSATRVNPVGYTPFDFSGNNYSAFTVDGLGGDDNIELVSFGTAQDNDPPITLAGGTGNDMLRLHSTSSNTGLVTILGGTGNDTISLHDASNTVNNIAGLVEVDGGDGIVADNVDTLIIDDRGDTAADNVLVTAVDAASADLYKVEGINGLTGDDVVFRNIDNLDYTATSGNNEIDGQFVPTSPAHDLSVVSLSGWLGADQFYLYTSDQVGGSAPPPYVGGDASGVDIVSLYGYRPGPVVPGDGNDIFGKTPDNITDTGAMDVGEIVSDAVRLIRPSASTAIQINGGSPTGLAAPLGDVVGDVLNLDISDLPNTSRVIVSTFRPGTVVANDIEPLTWAEIEDINLVDQRKLTNVQMGDLFVRTTAANDLVQLSRNATAANPSQVRLRLNSTIANYSASNKTIVYTGEGADVITQSTLTIPAEFYGEAGNDSLSGASNNDWLVGGLGNDQIQGGAGFNVIWGDNAPTNPGDSIPQMAEEGGNDTIGGGDNADVIYAGGGNDIVSAGGGDDYVNGGQGNDGIDGGAGDDRLYGGLGNDTLQGNIGNDLLSGGDGDDWLLGNSGNDVLIGGTGADTLDGGDGNDLLITGGLAGGAENSTWTSEPNTTTFAANTFSSVTDNDDALLELLQAWRSNTTPSTLPPLLTPLNIQHDGVDDDAYGGFGHDLFNWELADMQDELPTAAGPNDYNNAYTGPDSNLP</sequence>
<keyword evidence="3" id="KW-1185">Reference proteome</keyword>
<dbReference type="SMART" id="SM00710">
    <property type="entry name" value="PbH1"/>
    <property type="match status" value="12"/>
</dbReference>
<proteinExistence type="predicted"/>
<evidence type="ECO:0000256" key="1">
    <source>
        <dbReference type="SAM" id="MobiDB-lite"/>
    </source>
</evidence>
<dbReference type="InterPro" id="IPR001343">
    <property type="entry name" value="Hemolysn_Ca-bd"/>
</dbReference>
<feature type="region of interest" description="Disordered" evidence="1">
    <location>
        <begin position="4469"/>
        <end position="4490"/>
    </location>
</feature>
<dbReference type="PRINTS" id="PR00313">
    <property type="entry name" value="CABNDNGRPT"/>
</dbReference>
<dbReference type="InterPro" id="IPR011049">
    <property type="entry name" value="Serralysin-like_metalloprot_C"/>
</dbReference>
<dbReference type="PROSITE" id="PS00330">
    <property type="entry name" value="HEMOLYSIN_CALCIUM"/>
    <property type="match status" value="2"/>
</dbReference>
<dbReference type="OrthoDB" id="8549906at2"/>
<dbReference type="InterPro" id="IPR011050">
    <property type="entry name" value="Pectin_lyase_fold/virulence"/>
</dbReference>
<dbReference type="InterPro" id="IPR018511">
    <property type="entry name" value="Hemolysin-typ_Ca-bd_CS"/>
</dbReference>